<proteinExistence type="predicted"/>
<dbReference type="Gene3D" id="1.20.1070.10">
    <property type="entry name" value="Rhodopsin 7-helix transmembrane proteins"/>
    <property type="match status" value="1"/>
</dbReference>
<reference evidence="11" key="1">
    <citation type="submission" date="2023-08" db="EMBL/GenBank/DDBJ databases">
        <title>Pelteobagrus vachellii genome.</title>
        <authorList>
            <person name="Liu H."/>
        </authorList>
    </citation>
    <scope>NUCLEOTIDE SEQUENCE</scope>
    <source>
        <strain evidence="11">PRFRI_2022a</strain>
        <tissue evidence="11">Muscle</tissue>
    </source>
</reference>
<feature type="transmembrane region" description="Helical" evidence="9">
    <location>
        <begin position="279"/>
        <end position="300"/>
    </location>
</feature>
<feature type="transmembrane region" description="Helical" evidence="9">
    <location>
        <begin position="180"/>
        <end position="206"/>
    </location>
</feature>
<dbReference type="PROSITE" id="PS50262">
    <property type="entry name" value="G_PROTEIN_RECEP_F1_2"/>
    <property type="match status" value="1"/>
</dbReference>
<gene>
    <name evidence="11" type="ORF">Q7C36_003228</name>
</gene>
<dbReference type="GO" id="GO:0004994">
    <property type="term" value="F:somatostatin receptor activity"/>
    <property type="evidence" value="ECO:0007669"/>
    <property type="project" value="TreeGrafter"/>
</dbReference>
<dbReference type="GO" id="GO:0071392">
    <property type="term" value="P:cellular response to estradiol stimulus"/>
    <property type="evidence" value="ECO:0007669"/>
    <property type="project" value="TreeGrafter"/>
</dbReference>
<evidence type="ECO:0000313" key="11">
    <source>
        <dbReference type="EMBL" id="KAK2864074.1"/>
    </source>
</evidence>
<evidence type="ECO:0000259" key="10">
    <source>
        <dbReference type="PROSITE" id="PS50262"/>
    </source>
</evidence>
<keyword evidence="7" id="KW-0675">Receptor</keyword>
<dbReference type="GO" id="GO:0005886">
    <property type="term" value="C:plasma membrane"/>
    <property type="evidence" value="ECO:0007669"/>
    <property type="project" value="UniProtKB-SubCell"/>
</dbReference>
<dbReference type="InterPro" id="IPR000276">
    <property type="entry name" value="GPCR_Rhodpsn"/>
</dbReference>
<evidence type="ECO:0000256" key="4">
    <source>
        <dbReference type="ARBA" id="ARBA00022989"/>
    </source>
</evidence>
<sequence>MEKIVFYLFLLKIIISVIGIIGNGVLIISVLHLTQVKTFEIFLLGLSITNFGEIMLVDIYDTIVQSLNSRQIQYCVVLNFLNICGENASIFFTVLISIYRYQKIHNAAMRIIAPIFMDNHKAAFGLSMACVLLAVLSGLPLYFINHDTWHMENSTTGECLADVFQCSEGHCPTGNSIYKYFFIIICHVLPLIIVTWTSVLIVRILFVQQKAVDAHHESDPGATASHHHHHHHHEHHVFHRSSIGILAAMALFQVYCILYLILHLVFSPYDFPAWSEMELFITTIYVAIIPYVYGTGHNFFSVKHFIKG</sequence>
<evidence type="ECO:0000256" key="6">
    <source>
        <dbReference type="ARBA" id="ARBA00023136"/>
    </source>
</evidence>
<name>A0AA88T781_TACVA</name>
<dbReference type="GO" id="GO:0042923">
    <property type="term" value="F:neuropeptide binding"/>
    <property type="evidence" value="ECO:0007669"/>
    <property type="project" value="TreeGrafter"/>
</dbReference>
<evidence type="ECO:0000256" key="5">
    <source>
        <dbReference type="ARBA" id="ARBA00023040"/>
    </source>
</evidence>
<dbReference type="InterPro" id="IPR017452">
    <property type="entry name" value="GPCR_Rhodpsn_7TM"/>
</dbReference>
<protein>
    <recommendedName>
        <fullName evidence="10">G-protein coupled receptors family 1 profile domain-containing protein</fullName>
    </recommendedName>
</protein>
<comment type="subcellular location">
    <subcellularLocation>
        <location evidence="1">Cell membrane</location>
        <topology evidence="1">Multi-pass membrane protein</topology>
    </subcellularLocation>
</comment>
<feature type="transmembrane region" description="Helical" evidence="9">
    <location>
        <begin position="6"/>
        <end position="29"/>
    </location>
</feature>
<feature type="transmembrane region" description="Helical" evidence="9">
    <location>
        <begin position="243"/>
        <end position="267"/>
    </location>
</feature>
<organism evidence="11 12">
    <name type="scientific">Tachysurus vachellii</name>
    <name type="common">Darkbarbel catfish</name>
    <name type="synonym">Pelteobagrus vachellii</name>
    <dbReference type="NCBI Taxonomy" id="175792"/>
    <lineage>
        <taxon>Eukaryota</taxon>
        <taxon>Metazoa</taxon>
        <taxon>Chordata</taxon>
        <taxon>Craniata</taxon>
        <taxon>Vertebrata</taxon>
        <taxon>Euteleostomi</taxon>
        <taxon>Actinopterygii</taxon>
        <taxon>Neopterygii</taxon>
        <taxon>Teleostei</taxon>
        <taxon>Ostariophysi</taxon>
        <taxon>Siluriformes</taxon>
        <taxon>Bagridae</taxon>
        <taxon>Tachysurus</taxon>
    </lineage>
</organism>
<feature type="transmembrane region" description="Helical" evidence="9">
    <location>
        <begin position="80"/>
        <end position="101"/>
    </location>
</feature>
<keyword evidence="5" id="KW-0297">G-protein coupled receptor</keyword>
<evidence type="ECO:0000256" key="7">
    <source>
        <dbReference type="ARBA" id="ARBA00023170"/>
    </source>
</evidence>
<comment type="caution">
    <text evidence="11">The sequence shown here is derived from an EMBL/GenBank/DDBJ whole genome shotgun (WGS) entry which is preliminary data.</text>
</comment>
<evidence type="ECO:0000256" key="1">
    <source>
        <dbReference type="ARBA" id="ARBA00004651"/>
    </source>
</evidence>
<evidence type="ECO:0000256" key="9">
    <source>
        <dbReference type="SAM" id="Phobius"/>
    </source>
</evidence>
<dbReference type="GO" id="GO:0043005">
    <property type="term" value="C:neuron projection"/>
    <property type="evidence" value="ECO:0007669"/>
    <property type="project" value="TreeGrafter"/>
</dbReference>
<feature type="transmembrane region" description="Helical" evidence="9">
    <location>
        <begin position="41"/>
        <end position="60"/>
    </location>
</feature>
<dbReference type="PANTHER" id="PTHR24229">
    <property type="entry name" value="NEUROPEPTIDES RECEPTOR"/>
    <property type="match status" value="1"/>
</dbReference>
<dbReference type="PANTHER" id="PTHR24229:SF6">
    <property type="entry name" value="SOMATOSTATIN RECEPTOR TYPE 2"/>
    <property type="match status" value="1"/>
</dbReference>
<dbReference type="Proteomes" id="UP001187315">
    <property type="component" value="Unassembled WGS sequence"/>
</dbReference>
<dbReference type="SUPFAM" id="SSF81321">
    <property type="entry name" value="Family A G protein-coupled receptor-like"/>
    <property type="match status" value="1"/>
</dbReference>
<dbReference type="EMBL" id="JAVHJS010000003">
    <property type="protein sequence ID" value="KAK2864074.1"/>
    <property type="molecule type" value="Genomic_DNA"/>
</dbReference>
<evidence type="ECO:0000256" key="8">
    <source>
        <dbReference type="ARBA" id="ARBA00023224"/>
    </source>
</evidence>
<feature type="transmembrane region" description="Helical" evidence="9">
    <location>
        <begin position="122"/>
        <end position="144"/>
    </location>
</feature>
<keyword evidence="3 9" id="KW-0812">Transmembrane</keyword>
<accession>A0AA88T781</accession>
<dbReference type="AlphaFoldDB" id="A0AA88T781"/>
<dbReference type="Pfam" id="PF00001">
    <property type="entry name" value="7tm_1"/>
    <property type="match status" value="1"/>
</dbReference>
<keyword evidence="12" id="KW-1185">Reference proteome</keyword>
<evidence type="ECO:0000256" key="2">
    <source>
        <dbReference type="ARBA" id="ARBA00022475"/>
    </source>
</evidence>
<evidence type="ECO:0000256" key="3">
    <source>
        <dbReference type="ARBA" id="ARBA00022692"/>
    </source>
</evidence>
<evidence type="ECO:0000313" key="12">
    <source>
        <dbReference type="Proteomes" id="UP001187315"/>
    </source>
</evidence>
<keyword evidence="2" id="KW-1003">Cell membrane</keyword>
<keyword evidence="6 9" id="KW-0472">Membrane</keyword>
<keyword evidence="8" id="KW-0807">Transducer</keyword>
<feature type="domain" description="G-protein coupled receptors family 1 profile" evidence="10">
    <location>
        <begin position="22"/>
        <end position="293"/>
    </location>
</feature>
<dbReference type="PRINTS" id="PR00237">
    <property type="entry name" value="GPCRRHODOPSN"/>
</dbReference>
<keyword evidence="4 9" id="KW-1133">Transmembrane helix</keyword>
<dbReference type="GO" id="GO:0071385">
    <property type="term" value="P:cellular response to glucocorticoid stimulus"/>
    <property type="evidence" value="ECO:0007669"/>
    <property type="project" value="TreeGrafter"/>
</dbReference>